<dbReference type="GO" id="GO:0003677">
    <property type="term" value="F:DNA binding"/>
    <property type="evidence" value="ECO:0007669"/>
    <property type="project" value="UniProtKB-KW"/>
</dbReference>
<evidence type="ECO:0000259" key="6">
    <source>
        <dbReference type="PROSITE" id="PS51294"/>
    </source>
</evidence>
<dbReference type="eggNOG" id="KOG0048">
    <property type="taxonomic scope" value="Eukaryota"/>
</dbReference>
<dbReference type="GO" id="GO:0080090">
    <property type="term" value="P:regulation of primary metabolic process"/>
    <property type="evidence" value="ECO:0007669"/>
    <property type="project" value="UniProtKB-ARBA"/>
</dbReference>
<dbReference type="CDD" id="cd00167">
    <property type="entry name" value="SANT"/>
    <property type="match status" value="2"/>
</dbReference>
<dbReference type="InParanoid" id="A0A1S3B4A4"/>
<dbReference type="Proteomes" id="UP001652600">
    <property type="component" value="Chromosome 5"/>
</dbReference>
<dbReference type="SMART" id="SM00717">
    <property type="entry name" value="SANT"/>
    <property type="match status" value="2"/>
</dbReference>
<dbReference type="GeneID" id="103485861"/>
<organism evidence="7 8">
    <name type="scientific">Cucumis melo</name>
    <name type="common">Muskmelon</name>
    <dbReference type="NCBI Taxonomy" id="3656"/>
    <lineage>
        <taxon>Eukaryota</taxon>
        <taxon>Viridiplantae</taxon>
        <taxon>Streptophyta</taxon>
        <taxon>Embryophyta</taxon>
        <taxon>Tracheophyta</taxon>
        <taxon>Spermatophyta</taxon>
        <taxon>Magnoliopsida</taxon>
        <taxon>eudicotyledons</taxon>
        <taxon>Gunneridae</taxon>
        <taxon>Pentapetalae</taxon>
        <taxon>rosids</taxon>
        <taxon>fabids</taxon>
        <taxon>Cucurbitales</taxon>
        <taxon>Cucurbitaceae</taxon>
        <taxon>Benincaseae</taxon>
        <taxon>Cucumis</taxon>
    </lineage>
</organism>
<dbReference type="AlphaFoldDB" id="A0A1S3B4A4"/>
<name>A0A1S3B4A4_CUCME</name>
<gene>
    <name evidence="8" type="primary">LOC103485861</name>
</gene>
<protein>
    <submittedName>
        <fullName evidence="8">Transcription factor MYB90-like</fullName>
    </submittedName>
</protein>
<evidence type="ECO:0000313" key="7">
    <source>
        <dbReference type="Proteomes" id="UP001652600"/>
    </source>
</evidence>
<evidence type="ECO:0000256" key="1">
    <source>
        <dbReference type="ARBA" id="ARBA00004123"/>
    </source>
</evidence>
<comment type="subcellular location">
    <subcellularLocation>
        <location evidence="1">Nucleus</location>
    </subcellularLocation>
</comment>
<evidence type="ECO:0000256" key="3">
    <source>
        <dbReference type="ARBA" id="ARBA00023242"/>
    </source>
</evidence>
<dbReference type="PANTHER" id="PTHR47999">
    <property type="entry name" value="TRANSCRIPTION FACTOR MYB8-RELATED-RELATED"/>
    <property type="match status" value="1"/>
</dbReference>
<evidence type="ECO:0000259" key="5">
    <source>
        <dbReference type="PROSITE" id="PS50090"/>
    </source>
</evidence>
<dbReference type="GO" id="GO:0005634">
    <property type="term" value="C:nucleus"/>
    <property type="evidence" value="ECO:0007669"/>
    <property type="project" value="UniProtKB-SubCell"/>
</dbReference>
<dbReference type="InterPro" id="IPR017930">
    <property type="entry name" value="Myb_dom"/>
</dbReference>
<dbReference type="InterPro" id="IPR001005">
    <property type="entry name" value="SANT/Myb"/>
</dbReference>
<keyword evidence="3" id="KW-0539">Nucleus</keyword>
<dbReference type="PROSITE" id="PS51294">
    <property type="entry name" value="HTH_MYB"/>
    <property type="match status" value="2"/>
</dbReference>
<feature type="domain" description="Myb-like" evidence="5">
    <location>
        <begin position="51"/>
        <end position="101"/>
    </location>
</feature>
<sequence length="223" mass="25876">MGGIAWTEEEDYLLKKCIEQYGEGKWHRVPQLAGLNRCRKSCRLRWLNYLRPNIKRGSFTPQEVDLILNLHNLLGNRWSIIAGRLPGRTANDIKNYWNCHLSKKLNGQVVEKSNSVKQGSIFGKPSKWKPLQEESSKSKGKEYVDDDDQNNNESQGILVENNQNQNTPIVIEQNSSMSLGNMQMDLFQFDQQVLKAMEDEDGCNKRELWDDWISEMDLWIDSL</sequence>
<feature type="compositionally biased region" description="Basic and acidic residues" evidence="4">
    <location>
        <begin position="130"/>
        <end position="143"/>
    </location>
</feature>
<feature type="domain" description="Myb-like" evidence="5">
    <location>
        <begin position="6"/>
        <end position="50"/>
    </location>
</feature>
<evidence type="ECO:0000256" key="4">
    <source>
        <dbReference type="SAM" id="MobiDB-lite"/>
    </source>
</evidence>
<dbReference type="InterPro" id="IPR015495">
    <property type="entry name" value="Myb_TF_plants"/>
</dbReference>
<feature type="domain" description="HTH myb-type" evidence="6">
    <location>
        <begin position="1"/>
        <end position="50"/>
    </location>
</feature>
<feature type="region of interest" description="Disordered" evidence="4">
    <location>
        <begin position="121"/>
        <end position="154"/>
    </location>
</feature>
<keyword evidence="2" id="KW-0238">DNA-binding</keyword>
<evidence type="ECO:0000313" key="8">
    <source>
        <dbReference type="RefSeq" id="XP_008441809.2"/>
    </source>
</evidence>
<dbReference type="PROSITE" id="PS50090">
    <property type="entry name" value="MYB_LIKE"/>
    <property type="match status" value="2"/>
</dbReference>
<accession>A0A1S3B4A4</accession>
<dbReference type="PANTHER" id="PTHR47999:SF20">
    <property type="entry name" value="MYB TRANSCRIPTION FACTOR"/>
    <property type="match status" value="1"/>
</dbReference>
<dbReference type="Pfam" id="PF00249">
    <property type="entry name" value="Myb_DNA-binding"/>
    <property type="match status" value="2"/>
</dbReference>
<dbReference type="InterPro" id="IPR009057">
    <property type="entry name" value="Homeodomain-like_sf"/>
</dbReference>
<dbReference type="KEGG" id="cmo:103485861"/>
<dbReference type="RefSeq" id="XP_008441809.2">
    <property type="nucleotide sequence ID" value="XM_008443587.3"/>
</dbReference>
<dbReference type="Gene3D" id="1.10.10.60">
    <property type="entry name" value="Homeodomain-like"/>
    <property type="match status" value="2"/>
</dbReference>
<feature type="domain" description="HTH myb-type" evidence="6">
    <location>
        <begin position="51"/>
        <end position="105"/>
    </location>
</feature>
<dbReference type="SUPFAM" id="SSF46689">
    <property type="entry name" value="Homeodomain-like"/>
    <property type="match status" value="1"/>
</dbReference>
<reference evidence="8" key="1">
    <citation type="submission" date="2025-08" db="UniProtKB">
        <authorList>
            <consortium name="RefSeq"/>
        </authorList>
    </citation>
    <scope>IDENTIFICATION</scope>
    <source>
        <tissue evidence="8">Stem</tissue>
    </source>
</reference>
<keyword evidence="7" id="KW-1185">Reference proteome</keyword>
<proteinExistence type="predicted"/>
<evidence type="ECO:0000256" key="2">
    <source>
        <dbReference type="ARBA" id="ARBA00023125"/>
    </source>
</evidence>